<name>A0A5N5F232_9ROSA</name>
<dbReference type="Proteomes" id="UP000327157">
    <property type="component" value="Chromosome 1"/>
</dbReference>
<accession>A0A5N5F232</accession>
<keyword evidence="2" id="KW-1185">Reference proteome</keyword>
<reference evidence="1 2" key="1">
    <citation type="submission" date="2019-09" db="EMBL/GenBank/DDBJ databases">
        <authorList>
            <person name="Ou C."/>
        </authorList>
    </citation>
    <scope>NUCLEOTIDE SEQUENCE [LARGE SCALE GENOMIC DNA]</scope>
    <source>
        <strain evidence="1">S2</strain>
        <tissue evidence="1">Leaf</tissue>
    </source>
</reference>
<dbReference type="AlphaFoldDB" id="A0A5N5F232"/>
<dbReference type="EMBL" id="SMOL01000768">
    <property type="protein sequence ID" value="KAB2597086.1"/>
    <property type="molecule type" value="Genomic_DNA"/>
</dbReference>
<comment type="caution">
    <text evidence="1">The sequence shown here is derived from an EMBL/GenBank/DDBJ whole genome shotgun (WGS) entry which is preliminary data.</text>
</comment>
<evidence type="ECO:0000313" key="1">
    <source>
        <dbReference type="EMBL" id="KAB2597086.1"/>
    </source>
</evidence>
<proteinExistence type="predicted"/>
<gene>
    <name evidence="1" type="ORF">D8674_000006</name>
</gene>
<organism evidence="1 2">
    <name type="scientific">Pyrus ussuriensis x Pyrus communis</name>
    <dbReference type="NCBI Taxonomy" id="2448454"/>
    <lineage>
        <taxon>Eukaryota</taxon>
        <taxon>Viridiplantae</taxon>
        <taxon>Streptophyta</taxon>
        <taxon>Embryophyta</taxon>
        <taxon>Tracheophyta</taxon>
        <taxon>Spermatophyta</taxon>
        <taxon>Magnoliopsida</taxon>
        <taxon>eudicotyledons</taxon>
        <taxon>Gunneridae</taxon>
        <taxon>Pentapetalae</taxon>
        <taxon>rosids</taxon>
        <taxon>fabids</taxon>
        <taxon>Rosales</taxon>
        <taxon>Rosaceae</taxon>
        <taxon>Amygdaloideae</taxon>
        <taxon>Maleae</taxon>
        <taxon>Pyrus</taxon>
    </lineage>
</organism>
<reference evidence="1 2" key="3">
    <citation type="submission" date="2019-11" db="EMBL/GenBank/DDBJ databases">
        <title>A de novo genome assembly of a pear dwarfing rootstock.</title>
        <authorList>
            <person name="Wang F."/>
            <person name="Wang J."/>
            <person name="Li S."/>
            <person name="Zhang Y."/>
            <person name="Fang M."/>
            <person name="Ma L."/>
            <person name="Zhao Y."/>
            <person name="Jiang S."/>
        </authorList>
    </citation>
    <scope>NUCLEOTIDE SEQUENCE [LARGE SCALE GENOMIC DNA]</scope>
    <source>
        <strain evidence="1">S2</strain>
        <tissue evidence="1">Leaf</tissue>
    </source>
</reference>
<reference evidence="2" key="2">
    <citation type="submission" date="2019-10" db="EMBL/GenBank/DDBJ databases">
        <title>A de novo genome assembly of a pear dwarfing rootstock.</title>
        <authorList>
            <person name="Wang F."/>
            <person name="Wang J."/>
            <person name="Li S."/>
            <person name="Zhang Y."/>
            <person name="Fang M."/>
            <person name="Ma L."/>
            <person name="Zhao Y."/>
            <person name="Jiang S."/>
        </authorList>
    </citation>
    <scope>NUCLEOTIDE SEQUENCE [LARGE SCALE GENOMIC DNA]</scope>
</reference>
<protein>
    <submittedName>
        <fullName evidence="1">S ribonuclease</fullName>
    </submittedName>
</protein>
<sequence>MDWGIMEMEEMEEKWKGNGEKLTAREKMEVFVVCPLIFLFIVAQELRDVVGVLNGLGDYGNGRNGGEMEGKWRETHG</sequence>
<evidence type="ECO:0000313" key="2">
    <source>
        <dbReference type="Proteomes" id="UP000327157"/>
    </source>
</evidence>